<dbReference type="Gene3D" id="3.20.20.450">
    <property type="entry name" value="EAL domain"/>
    <property type="match status" value="1"/>
</dbReference>
<dbReference type="InterPro" id="IPR001633">
    <property type="entry name" value="EAL_dom"/>
</dbReference>
<sequence>MQPAVSPLSFPDACAQVVATLKTSAPMASWSVCQQVEDRQVYLYVSDDAYGADAGGSHAWSESICQQMIAGAGPRVAPDVSAVPAYATTVIARRKPIGAYVGIPIRAADGRLFGTLCGLDPLPQQASLAAQAPQFALMAALLEQVLQRDVLLAQARQREAERLLRARHDELTGLPNRGTFHRRLAEALDARRTVARSLSVLKVDLDDFTAVNDTVGHADADQLLVDVAGRVAALVPDRALLARLGGDRFAVLLEDGADPGTVAARVLAGLARPFTVAGLEVTVRASIGIGELPHGRGAVPADTLLTQAEVALRAAKHQGKGRAVHHDPAMALPGAGDLLLREPLRRAIADGTLRLHYQPVVDLDGGPVTRFEGLARWTHDGVPIGPDVFVPVAARSGLLPALTQAVLEQACAQAARWTRERGTPITIGVNVCPVDLVDPAFPDRVDAALTRHGLPAGQLVLEVTEDALLADVAAATAASRRLRDLGVELSLDDFGTGYSSLLHLRSISLGSLKIDRGFVRDVDTDPGAERFLRALLGLGRELGLDVVVEGVERQAQADLLRRLGCRRAQGFLFSPPRDPSEVCWDGARATVGS</sequence>
<evidence type="ECO:0000259" key="1">
    <source>
        <dbReference type="PROSITE" id="PS50883"/>
    </source>
</evidence>
<dbReference type="SMART" id="SM00052">
    <property type="entry name" value="EAL"/>
    <property type="match status" value="1"/>
</dbReference>
<dbReference type="EMBL" id="JAAGWK010000005">
    <property type="protein sequence ID" value="NEL52960.1"/>
    <property type="molecule type" value="Genomic_DNA"/>
</dbReference>
<dbReference type="InterPro" id="IPR029016">
    <property type="entry name" value="GAF-like_dom_sf"/>
</dbReference>
<dbReference type="InterPro" id="IPR035919">
    <property type="entry name" value="EAL_sf"/>
</dbReference>
<dbReference type="NCBIfam" id="TIGR00254">
    <property type="entry name" value="GGDEF"/>
    <property type="match status" value="1"/>
</dbReference>
<dbReference type="Gene3D" id="3.30.70.270">
    <property type="match status" value="1"/>
</dbReference>
<evidence type="ECO:0000313" key="4">
    <source>
        <dbReference type="Proteomes" id="UP000470470"/>
    </source>
</evidence>
<dbReference type="SUPFAM" id="SSF55073">
    <property type="entry name" value="Nucleotide cyclase"/>
    <property type="match status" value="1"/>
</dbReference>
<dbReference type="PANTHER" id="PTHR33121:SF79">
    <property type="entry name" value="CYCLIC DI-GMP PHOSPHODIESTERASE PDED-RELATED"/>
    <property type="match status" value="1"/>
</dbReference>
<reference evidence="3 4" key="1">
    <citation type="submission" date="2020-02" db="EMBL/GenBank/DDBJ databases">
        <title>The whole genome sequence of CPCC 205119.</title>
        <authorList>
            <person name="Jiang Z."/>
        </authorList>
    </citation>
    <scope>NUCLEOTIDE SEQUENCE [LARGE SCALE GENOMIC DNA]</scope>
    <source>
        <strain evidence="3 4">CPCC 205119</strain>
    </source>
</reference>
<protein>
    <submittedName>
        <fullName evidence="3">EAL domain-containing protein</fullName>
    </submittedName>
</protein>
<evidence type="ECO:0000313" key="3">
    <source>
        <dbReference type="EMBL" id="NEL52960.1"/>
    </source>
</evidence>
<dbReference type="AlphaFoldDB" id="A0A7K3WAV5"/>
<name>A0A7K3WAV5_9ACTN</name>
<dbReference type="InterPro" id="IPR043128">
    <property type="entry name" value="Rev_trsase/Diguanyl_cyclase"/>
</dbReference>
<dbReference type="SMART" id="SM00267">
    <property type="entry name" value="GGDEF"/>
    <property type="match status" value="1"/>
</dbReference>
<dbReference type="Pfam" id="PF00990">
    <property type="entry name" value="GGDEF"/>
    <property type="match status" value="1"/>
</dbReference>
<proteinExistence type="predicted"/>
<dbReference type="InterPro" id="IPR050706">
    <property type="entry name" value="Cyclic-di-GMP_PDE-like"/>
</dbReference>
<dbReference type="GO" id="GO:0071111">
    <property type="term" value="F:cyclic-guanylate-specific phosphodiesterase activity"/>
    <property type="evidence" value="ECO:0007669"/>
    <property type="project" value="InterPro"/>
</dbReference>
<dbReference type="RefSeq" id="WP_152730176.1">
    <property type="nucleotide sequence ID" value="NZ_JAABOZ010000005.1"/>
</dbReference>
<comment type="caution">
    <text evidence="3">The sequence shown here is derived from an EMBL/GenBank/DDBJ whole genome shotgun (WGS) entry which is preliminary data.</text>
</comment>
<dbReference type="Proteomes" id="UP000470470">
    <property type="component" value="Unassembled WGS sequence"/>
</dbReference>
<dbReference type="Pfam" id="PF00563">
    <property type="entry name" value="EAL"/>
    <property type="match status" value="1"/>
</dbReference>
<feature type="domain" description="EAL" evidence="1">
    <location>
        <begin position="337"/>
        <end position="590"/>
    </location>
</feature>
<dbReference type="PROSITE" id="PS50883">
    <property type="entry name" value="EAL"/>
    <property type="match status" value="1"/>
</dbReference>
<dbReference type="CDD" id="cd01948">
    <property type="entry name" value="EAL"/>
    <property type="match status" value="1"/>
</dbReference>
<dbReference type="SUPFAM" id="SSF141868">
    <property type="entry name" value="EAL domain-like"/>
    <property type="match status" value="1"/>
</dbReference>
<organism evidence="3 4">
    <name type="scientific">Goekera deserti</name>
    <dbReference type="NCBI Taxonomy" id="2497753"/>
    <lineage>
        <taxon>Bacteria</taxon>
        <taxon>Bacillati</taxon>
        <taxon>Actinomycetota</taxon>
        <taxon>Actinomycetes</taxon>
        <taxon>Geodermatophilales</taxon>
        <taxon>Geodermatophilaceae</taxon>
        <taxon>Goekera</taxon>
    </lineage>
</organism>
<dbReference type="PANTHER" id="PTHR33121">
    <property type="entry name" value="CYCLIC DI-GMP PHOSPHODIESTERASE PDEF"/>
    <property type="match status" value="1"/>
</dbReference>
<dbReference type="PROSITE" id="PS50887">
    <property type="entry name" value="GGDEF"/>
    <property type="match status" value="1"/>
</dbReference>
<feature type="domain" description="GGDEF" evidence="2">
    <location>
        <begin position="196"/>
        <end position="328"/>
    </location>
</feature>
<keyword evidence="4" id="KW-1185">Reference proteome</keyword>
<evidence type="ECO:0000259" key="2">
    <source>
        <dbReference type="PROSITE" id="PS50887"/>
    </source>
</evidence>
<accession>A0A7K3WAV5</accession>
<dbReference type="InterPro" id="IPR029787">
    <property type="entry name" value="Nucleotide_cyclase"/>
</dbReference>
<gene>
    <name evidence="3" type="ORF">G1H19_02875</name>
</gene>
<dbReference type="InterPro" id="IPR000160">
    <property type="entry name" value="GGDEF_dom"/>
</dbReference>
<dbReference type="CDD" id="cd01949">
    <property type="entry name" value="GGDEF"/>
    <property type="match status" value="1"/>
</dbReference>
<dbReference type="SMART" id="SM00065">
    <property type="entry name" value="GAF"/>
    <property type="match status" value="1"/>
</dbReference>
<dbReference type="InterPro" id="IPR003018">
    <property type="entry name" value="GAF"/>
</dbReference>
<dbReference type="SUPFAM" id="SSF55781">
    <property type="entry name" value="GAF domain-like"/>
    <property type="match status" value="1"/>
</dbReference>
<dbReference type="Gene3D" id="3.30.450.40">
    <property type="match status" value="1"/>
</dbReference>